<dbReference type="FunFam" id="3.40.50.300:FF:000221">
    <property type="entry name" value="Multidrug ABC transporter ATP-binding protein"/>
    <property type="match status" value="1"/>
</dbReference>
<comment type="subcellular location">
    <subcellularLocation>
        <location evidence="1">Cell membrane</location>
        <topology evidence="1">Multi-pass membrane protein</topology>
    </subcellularLocation>
</comment>
<dbReference type="PROSITE" id="PS00211">
    <property type="entry name" value="ABC_TRANSPORTER_1"/>
    <property type="match status" value="1"/>
</dbReference>
<dbReference type="InterPro" id="IPR039421">
    <property type="entry name" value="Type_1_exporter"/>
</dbReference>
<dbReference type="InterPro" id="IPR011527">
    <property type="entry name" value="ABC1_TM_dom"/>
</dbReference>
<evidence type="ECO:0000256" key="3">
    <source>
        <dbReference type="ARBA" id="ARBA00022475"/>
    </source>
</evidence>
<dbReference type="Proteomes" id="UP000535589">
    <property type="component" value="Unassembled WGS sequence"/>
</dbReference>
<dbReference type="SUPFAM" id="SSF52540">
    <property type="entry name" value="P-loop containing nucleoside triphosphate hydrolases"/>
    <property type="match status" value="1"/>
</dbReference>
<comment type="caution">
    <text evidence="12">The sequence shown here is derived from an EMBL/GenBank/DDBJ whole genome shotgun (WGS) entry which is preliminary data.</text>
</comment>
<keyword evidence="7 9" id="KW-1133">Transmembrane helix</keyword>
<evidence type="ECO:0000259" key="10">
    <source>
        <dbReference type="PROSITE" id="PS50893"/>
    </source>
</evidence>
<dbReference type="GO" id="GO:0005886">
    <property type="term" value="C:plasma membrane"/>
    <property type="evidence" value="ECO:0007669"/>
    <property type="project" value="UniProtKB-SubCell"/>
</dbReference>
<keyword evidence="13" id="KW-1185">Reference proteome</keyword>
<keyword evidence="2" id="KW-0813">Transport</keyword>
<protein>
    <submittedName>
        <fullName evidence="12">ABC transporter ATP-binding protein</fullName>
    </submittedName>
</protein>
<sequence>MTALARPYWRQFTFALILLALSVAAEMAIPWLMKVVLDDVVSQADWTWREVAPYLMAIAISYIIGALLSYQQSLRFRHGALLVVRDVRRSLFARLLKLPMARFDNTPTGQLVSHITHDTESMRELFVSTLPTILQGSVRIVAIFTAMALLDWRLMLLSLALIPLLLGVMQLYRRVSMAAFDGVRRQVSLINGEINESLQGMTLIQAFNQQARIGAQFADENQQWQDYRNQSVAMDSWLLVPLTRLIGTLTAAAIITWFAGASLHTFVAIGTVYAFLNYIERFFDPFRQLSMELRKLQVASVAAKRVFELLDAPAYLALERASDAPLSPRLNARDTLDIEFRDVDFSYDGTNPTLKNVNLTVKQGSFTAIVGHTGSGKSSLINLLMRFYQPQQGEIYIGGAPLSQLDETERRALFGLVSQDPLLLRGSVYDNIALGNESISLDRAEQVARQVKADAFITQLPDGFHHTASDHTFSVGEKQLIALARVLAHDPQIYLLDEATANIDSDTELCVKAALDQLPKGRTVISVAHRLSTVRHADQILVFERGELAQSGTHETLIEHEGPYRQLYLAQQQEALQAQSQEISEVLPICPPQEITM</sequence>
<keyword evidence="6 12" id="KW-0067">ATP-binding</keyword>
<dbReference type="SMART" id="SM00382">
    <property type="entry name" value="AAA"/>
    <property type="match status" value="1"/>
</dbReference>
<dbReference type="EMBL" id="JABAIK010000002">
    <property type="protein sequence ID" value="NLS11869.1"/>
    <property type="molecule type" value="Genomic_DNA"/>
</dbReference>
<evidence type="ECO:0000256" key="1">
    <source>
        <dbReference type="ARBA" id="ARBA00004651"/>
    </source>
</evidence>
<keyword evidence="8 9" id="KW-0472">Membrane</keyword>
<evidence type="ECO:0000256" key="9">
    <source>
        <dbReference type="SAM" id="Phobius"/>
    </source>
</evidence>
<evidence type="ECO:0000313" key="12">
    <source>
        <dbReference type="EMBL" id="NLS11869.1"/>
    </source>
</evidence>
<dbReference type="Pfam" id="PF00005">
    <property type="entry name" value="ABC_tran"/>
    <property type="match status" value="1"/>
</dbReference>
<accession>A0A7X8TNI9</accession>
<evidence type="ECO:0000313" key="13">
    <source>
        <dbReference type="Proteomes" id="UP000535589"/>
    </source>
</evidence>
<dbReference type="InterPro" id="IPR036640">
    <property type="entry name" value="ABC1_TM_sf"/>
</dbReference>
<feature type="transmembrane region" description="Helical" evidence="9">
    <location>
        <begin position="51"/>
        <end position="70"/>
    </location>
</feature>
<evidence type="ECO:0000256" key="6">
    <source>
        <dbReference type="ARBA" id="ARBA00022840"/>
    </source>
</evidence>
<dbReference type="GO" id="GO:0015421">
    <property type="term" value="F:ABC-type oligopeptide transporter activity"/>
    <property type="evidence" value="ECO:0007669"/>
    <property type="project" value="TreeGrafter"/>
</dbReference>
<organism evidence="12 13">
    <name type="scientific">Vibrio agarilyticus</name>
    <dbReference type="NCBI Taxonomy" id="2726741"/>
    <lineage>
        <taxon>Bacteria</taxon>
        <taxon>Pseudomonadati</taxon>
        <taxon>Pseudomonadota</taxon>
        <taxon>Gammaproteobacteria</taxon>
        <taxon>Vibrionales</taxon>
        <taxon>Vibrionaceae</taxon>
        <taxon>Vibrio</taxon>
    </lineage>
</organism>
<name>A0A7X8TNI9_9VIBR</name>
<dbReference type="Gene3D" id="1.20.1560.10">
    <property type="entry name" value="ABC transporter type 1, transmembrane domain"/>
    <property type="match status" value="1"/>
</dbReference>
<feature type="transmembrane region" description="Helical" evidence="9">
    <location>
        <begin position="125"/>
        <end position="148"/>
    </location>
</feature>
<evidence type="ECO:0000256" key="8">
    <source>
        <dbReference type="ARBA" id="ARBA00023136"/>
    </source>
</evidence>
<feature type="domain" description="ABC transmembrane type-1" evidence="11">
    <location>
        <begin position="14"/>
        <end position="297"/>
    </location>
</feature>
<dbReference type="GO" id="GO:0005524">
    <property type="term" value="F:ATP binding"/>
    <property type="evidence" value="ECO:0007669"/>
    <property type="project" value="UniProtKB-KW"/>
</dbReference>
<dbReference type="InterPro" id="IPR003439">
    <property type="entry name" value="ABC_transporter-like_ATP-bd"/>
</dbReference>
<dbReference type="PANTHER" id="PTHR43394">
    <property type="entry name" value="ATP-DEPENDENT PERMEASE MDL1, MITOCHONDRIAL"/>
    <property type="match status" value="1"/>
</dbReference>
<dbReference type="Gene3D" id="3.40.50.300">
    <property type="entry name" value="P-loop containing nucleotide triphosphate hydrolases"/>
    <property type="match status" value="1"/>
</dbReference>
<evidence type="ECO:0000256" key="7">
    <source>
        <dbReference type="ARBA" id="ARBA00022989"/>
    </source>
</evidence>
<feature type="transmembrane region" description="Helical" evidence="9">
    <location>
        <begin position="154"/>
        <end position="172"/>
    </location>
</feature>
<dbReference type="InterPro" id="IPR017871">
    <property type="entry name" value="ABC_transporter-like_CS"/>
</dbReference>
<dbReference type="SUPFAM" id="SSF90123">
    <property type="entry name" value="ABC transporter transmembrane region"/>
    <property type="match status" value="1"/>
</dbReference>
<dbReference type="PROSITE" id="PS50893">
    <property type="entry name" value="ABC_TRANSPORTER_2"/>
    <property type="match status" value="1"/>
</dbReference>
<dbReference type="InterPro" id="IPR003593">
    <property type="entry name" value="AAA+_ATPase"/>
</dbReference>
<evidence type="ECO:0000256" key="2">
    <source>
        <dbReference type="ARBA" id="ARBA00022448"/>
    </source>
</evidence>
<dbReference type="CDD" id="cd18544">
    <property type="entry name" value="ABC_6TM_TmrA_like"/>
    <property type="match status" value="1"/>
</dbReference>
<feature type="domain" description="ABC transporter" evidence="10">
    <location>
        <begin position="338"/>
        <end position="570"/>
    </location>
</feature>
<evidence type="ECO:0000259" key="11">
    <source>
        <dbReference type="PROSITE" id="PS50929"/>
    </source>
</evidence>
<keyword evidence="5" id="KW-0547">Nucleotide-binding</keyword>
<dbReference type="InterPro" id="IPR027417">
    <property type="entry name" value="P-loop_NTPase"/>
</dbReference>
<dbReference type="PANTHER" id="PTHR43394:SF1">
    <property type="entry name" value="ATP-BINDING CASSETTE SUB-FAMILY B MEMBER 10, MITOCHONDRIAL"/>
    <property type="match status" value="1"/>
</dbReference>
<proteinExistence type="predicted"/>
<feature type="transmembrane region" description="Helical" evidence="9">
    <location>
        <begin position="261"/>
        <end position="279"/>
    </location>
</feature>
<gene>
    <name evidence="12" type="ORF">HGP28_03055</name>
</gene>
<dbReference type="GO" id="GO:0016887">
    <property type="term" value="F:ATP hydrolysis activity"/>
    <property type="evidence" value="ECO:0007669"/>
    <property type="project" value="InterPro"/>
</dbReference>
<dbReference type="Pfam" id="PF00664">
    <property type="entry name" value="ABC_membrane"/>
    <property type="match status" value="1"/>
</dbReference>
<dbReference type="AlphaFoldDB" id="A0A7X8TNI9"/>
<keyword evidence="4 9" id="KW-0812">Transmembrane</keyword>
<keyword evidence="3" id="KW-1003">Cell membrane</keyword>
<dbReference type="PROSITE" id="PS50929">
    <property type="entry name" value="ABC_TM1F"/>
    <property type="match status" value="1"/>
</dbReference>
<evidence type="ECO:0000256" key="4">
    <source>
        <dbReference type="ARBA" id="ARBA00022692"/>
    </source>
</evidence>
<evidence type="ECO:0000256" key="5">
    <source>
        <dbReference type="ARBA" id="ARBA00022741"/>
    </source>
</evidence>
<reference evidence="12 13" key="1">
    <citation type="submission" date="2020-04" db="EMBL/GenBank/DDBJ databases">
        <title>Vibrio sp. SM6, a novel species isolated from seawater.</title>
        <authorList>
            <person name="Wang X."/>
        </authorList>
    </citation>
    <scope>NUCLEOTIDE SEQUENCE [LARGE SCALE GENOMIC DNA]</scope>
    <source>
        <strain evidence="12 13">SM6</strain>
    </source>
</reference>